<comment type="caution">
    <text evidence="1">The sequence shown here is derived from an EMBL/GenBank/DDBJ whole genome shotgun (WGS) entry which is preliminary data.</text>
</comment>
<proteinExistence type="predicted"/>
<evidence type="ECO:0000313" key="1">
    <source>
        <dbReference type="EMBL" id="RDW68774.1"/>
    </source>
</evidence>
<protein>
    <submittedName>
        <fullName evidence="1">Uncharacterized protein</fullName>
    </submittedName>
</protein>
<dbReference type="Proteomes" id="UP000256690">
    <property type="component" value="Unassembled WGS sequence"/>
</dbReference>
<name>A0A3D8R4N0_9EURO</name>
<keyword evidence="2" id="KW-1185">Reference proteome</keyword>
<dbReference type="RefSeq" id="XP_026600563.1">
    <property type="nucleotide sequence ID" value="XM_026750550.1"/>
</dbReference>
<organism evidence="1 2">
    <name type="scientific">Aspergillus mulundensis</name>
    <dbReference type="NCBI Taxonomy" id="1810919"/>
    <lineage>
        <taxon>Eukaryota</taxon>
        <taxon>Fungi</taxon>
        <taxon>Dikarya</taxon>
        <taxon>Ascomycota</taxon>
        <taxon>Pezizomycotina</taxon>
        <taxon>Eurotiomycetes</taxon>
        <taxon>Eurotiomycetidae</taxon>
        <taxon>Eurotiales</taxon>
        <taxon>Aspergillaceae</taxon>
        <taxon>Aspergillus</taxon>
        <taxon>Aspergillus subgen. Nidulantes</taxon>
    </lineage>
</organism>
<dbReference type="AlphaFoldDB" id="A0A3D8R4N0"/>
<dbReference type="GeneID" id="38118904"/>
<evidence type="ECO:0000313" key="2">
    <source>
        <dbReference type="Proteomes" id="UP000256690"/>
    </source>
</evidence>
<accession>A0A3D8R4N0</accession>
<sequence length="136" mass="15174">MSASRLRNTLSALHRNKETWPNPELSIGTFCGTTKDKVNYWEAQGPAREAFVNISTSIQETLNDECLRVPSSSTLVYDVYMIGKTPGKAVPHIMFSCKASESRKKAVALVRKSDILDHYPGMELGHWESPPHLLSV</sequence>
<dbReference type="EMBL" id="PVWQ01000011">
    <property type="protein sequence ID" value="RDW68774.1"/>
    <property type="molecule type" value="Genomic_DNA"/>
</dbReference>
<dbReference type="OrthoDB" id="5428055at2759"/>
<reference evidence="1 2" key="1">
    <citation type="journal article" date="2018" name="IMA Fungus">
        <title>IMA Genome-F 9: Draft genome sequence of Annulohypoxylon stygium, Aspergillus mulundensis, Berkeleyomyces basicola (syn. Thielaviopsis basicola), Ceratocystis smalleyi, two Cercospora beticola strains, Coleophoma cylindrospora, Fusarium fracticaudum, Phialophora cf. hyalina, and Morchella septimelata.</title>
        <authorList>
            <person name="Wingfield B.D."/>
            <person name="Bills G.F."/>
            <person name="Dong Y."/>
            <person name="Huang W."/>
            <person name="Nel W.J."/>
            <person name="Swalarsk-Parry B.S."/>
            <person name="Vaghefi N."/>
            <person name="Wilken P.M."/>
            <person name="An Z."/>
            <person name="de Beer Z.W."/>
            <person name="De Vos L."/>
            <person name="Chen L."/>
            <person name="Duong T.A."/>
            <person name="Gao Y."/>
            <person name="Hammerbacher A."/>
            <person name="Kikkert J.R."/>
            <person name="Li Y."/>
            <person name="Li H."/>
            <person name="Li K."/>
            <person name="Li Q."/>
            <person name="Liu X."/>
            <person name="Ma X."/>
            <person name="Naidoo K."/>
            <person name="Pethybridge S.J."/>
            <person name="Sun J."/>
            <person name="Steenkamp E.T."/>
            <person name="van der Nest M.A."/>
            <person name="van Wyk S."/>
            <person name="Wingfield M.J."/>
            <person name="Xiong C."/>
            <person name="Yue Q."/>
            <person name="Zhang X."/>
        </authorList>
    </citation>
    <scope>NUCLEOTIDE SEQUENCE [LARGE SCALE GENOMIC DNA]</scope>
    <source>
        <strain evidence="1 2">DSM 5745</strain>
    </source>
</reference>
<gene>
    <name evidence="1" type="ORF">DSM5745_08534</name>
</gene>